<comment type="caution">
    <text evidence="3">The sequence shown here is derived from an EMBL/GenBank/DDBJ whole genome shotgun (WGS) entry which is preliminary data.</text>
</comment>
<evidence type="ECO:0000256" key="1">
    <source>
        <dbReference type="SAM" id="MobiDB-lite"/>
    </source>
</evidence>
<dbReference type="RefSeq" id="WP_326018039.1">
    <property type="nucleotide sequence ID" value="NZ_JAOZYC010000122.1"/>
</dbReference>
<keyword evidence="2" id="KW-0812">Transmembrane</keyword>
<feature type="compositionally biased region" description="Pro residues" evidence="1">
    <location>
        <begin position="38"/>
        <end position="49"/>
    </location>
</feature>
<organism evidence="3 4">
    <name type="scientific">Streptomyces endophyticus</name>
    <dbReference type="NCBI Taxonomy" id="714166"/>
    <lineage>
        <taxon>Bacteria</taxon>
        <taxon>Bacillati</taxon>
        <taxon>Actinomycetota</taxon>
        <taxon>Actinomycetes</taxon>
        <taxon>Kitasatosporales</taxon>
        <taxon>Streptomycetaceae</taxon>
        <taxon>Streptomyces</taxon>
    </lineage>
</organism>
<dbReference type="Proteomes" id="UP001354931">
    <property type="component" value="Unassembled WGS sequence"/>
</dbReference>
<evidence type="ECO:0000256" key="2">
    <source>
        <dbReference type="SAM" id="Phobius"/>
    </source>
</evidence>
<protein>
    <submittedName>
        <fullName evidence="3">Uncharacterized protein</fullName>
    </submittedName>
</protein>
<evidence type="ECO:0000313" key="4">
    <source>
        <dbReference type="Proteomes" id="UP001354931"/>
    </source>
</evidence>
<gene>
    <name evidence="3" type="ORF">OKJ99_19650</name>
</gene>
<feature type="transmembrane region" description="Helical" evidence="2">
    <location>
        <begin position="12"/>
        <end position="30"/>
    </location>
</feature>
<name>A0ABU6F7T1_9ACTN</name>
<keyword evidence="2" id="KW-0472">Membrane</keyword>
<proteinExistence type="predicted"/>
<feature type="region of interest" description="Disordered" evidence="1">
    <location>
        <begin position="30"/>
        <end position="53"/>
    </location>
</feature>
<reference evidence="3 4" key="1">
    <citation type="submission" date="2022-10" db="EMBL/GenBank/DDBJ databases">
        <authorList>
            <person name="Xie J."/>
            <person name="Shen N."/>
        </authorList>
    </citation>
    <scope>NUCLEOTIDE SEQUENCE [LARGE SCALE GENOMIC DNA]</scope>
    <source>
        <strain evidence="3 4">YIM65594</strain>
    </source>
</reference>
<keyword evidence="2" id="KW-1133">Transmembrane helix</keyword>
<sequence>MSLVPWDVQVKIGQLAAFVAALATALISSARRRHPRAAPDPPKPPPARTPLPAHVVPCRSAPATAAVTDLCTCVSELASDLAKRYADDDRRRPGPDAHT</sequence>
<accession>A0ABU6F7T1</accession>
<evidence type="ECO:0000313" key="3">
    <source>
        <dbReference type="EMBL" id="MEB8339707.1"/>
    </source>
</evidence>
<dbReference type="EMBL" id="JAOZYC010000122">
    <property type="protein sequence ID" value="MEB8339707.1"/>
    <property type="molecule type" value="Genomic_DNA"/>
</dbReference>
<keyword evidence="4" id="KW-1185">Reference proteome</keyword>